<accession>A0ABQ9HPB6</accession>
<feature type="domain" description="Ig-like" evidence="1">
    <location>
        <begin position="396"/>
        <end position="445"/>
    </location>
</feature>
<gene>
    <name evidence="2" type="ORF">PR048_012391</name>
</gene>
<evidence type="ECO:0000313" key="3">
    <source>
        <dbReference type="Proteomes" id="UP001159363"/>
    </source>
</evidence>
<dbReference type="InterPro" id="IPR007110">
    <property type="entry name" value="Ig-like_dom"/>
</dbReference>
<dbReference type="PROSITE" id="PS50835">
    <property type="entry name" value="IG_LIKE"/>
    <property type="match status" value="1"/>
</dbReference>
<proteinExistence type="predicted"/>
<dbReference type="EMBL" id="JARBHB010000004">
    <property type="protein sequence ID" value="KAJ8886182.1"/>
    <property type="molecule type" value="Genomic_DNA"/>
</dbReference>
<evidence type="ECO:0000259" key="1">
    <source>
        <dbReference type="PROSITE" id="PS50835"/>
    </source>
</evidence>
<name>A0ABQ9HPB6_9NEOP</name>
<sequence length="445" mass="49267">MRDSCRWSAGFLGDFPFLHLLHSNAASHSPHFHLIGFQDLDAKRRSNLTYPFTRDFQQTDREKNESLAAAVGARKLSPVVPLARLRAIKARQDTKRWQGRAEDDWREREGGILVARRVFALAQHHLVVHPVDALVEDLDALVGDGGQEVGEVRVPGGERLLLDGIGRGSAEDAQRLQERRVVFLVLVEQPIAVQQPALVVEEDEQAVVGPARQVVRGRVHHGRVPLLVEEVVDDAVEVGGEVVEDDKIGPLREVDEAGSSCDTFCVSTTARSSCHCARDMRGCTRDHCTPRYRTRASDDGTTLQAEHLALDLVRVLAVTAAARRAVLEDDATVLHAAAAFLEPHHDRVADVASPRVVVGDAEASRQRLLNERAPVGAIEQPVLLQVAVPGGGWLRPEVMRGRRWWRLLRARHLHEESDTLEGLECAVAGGGRLRQDVEWYRDTSE</sequence>
<reference evidence="2 3" key="1">
    <citation type="submission" date="2023-02" db="EMBL/GenBank/DDBJ databases">
        <title>LHISI_Scaffold_Assembly.</title>
        <authorList>
            <person name="Stuart O.P."/>
            <person name="Cleave R."/>
            <person name="Magrath M.J.L."/>
            <person name="Mikheyev A.S."/>
        </authorList>
    </citation>
    <scope>NUCLEOTIDE SEQUENCE [LARGE SCALE GENOMIC DNA]</scope>
    <source>
        <strain evidence="2">Daus_M_001</strain>
        <tissue evidence="2">Leg muscle</tissue>
    </source>
</reference>
<organism evidence="2 3">
    <name type="scientific">Dryococelus australis</name>
    <dbReference type="NCBI Taxonomy" id="614101"/>
    <lineage>
        <taxon>Eukaryota</taxon>
        <taxon>Metazoa</taxon>
        <taxon>Ecdysozoa</taxon>
        <taxon>Arthropoda</taxon>
        <taxon>Hexapoda</taxon>
        <taxon>Insecta</taxon>
        <taxon>Pterygota</taxon>
        <taxon>Neoptera</taxon>
        <taxon>Polyneoptera</taxon>
        <taxon>Phasmatodea</taxon>
        <taxon>Verophasmatodea</taxon>
        <taxon>Anareolatae</taxon>
        <taxon>Phasmatidae</taxon>
        <taxon>Eurycanthinae</taxon>
        <taxon>Dryococelus</taxon>
    </lineage>
</organism>
<protein>
    <recommendedName>
        <fullName evidence="1">Ig-like domain-containing protein</fullName>
    </recommendedName>
</protein>
<keyword evidence="3" id="KW-1185">Reference proteome</keyword>
<comment type="caution">
    <text evidence="2">The sequence shown here is derived from an EMBL/GenBank/DDBJ whole genome shotgun (WGS) entry which is preliminary data.</text>
</comment>
<dbReference type="Proteomes" id="UP001159363">
    <property type="component" value="Chromosome X"/>
</dbReference>
<evidence type="ECO:0000313" key="2">
    <source>
        <dbReference type="EMBL" id="KAJ8886182.1"/>
    </source>
</evidence>